<reference evidence="1 2" key="1">
    <citation type="journal article" date="2018" name="MBio">
        <title>Comparative Genomics Reveals the Core Gene Toolbox for the Fungus-Insect Symbiosis.</title>
        <authorList>
            <person name="Wang Y."/>
            <person name="Stata M."/>
            <person name="Wang W."/>
            <person name="Stajich J.E."/>
            <person name="White M.M."/>
            <person name="Moncalvo J.M."/>
        </authorList>
    </citation>
    <scope>NUCLEOTIDE SEQUENCE [LARGE SCALE GENOMIC DNA]</scope>
    <source>
        <strain evidence="1 2">SWE-8-4</strain>
    </source>
</reference>
<dbReference type="Proteomes" id="UP000245383">
    <property type="component" value="Unassembled WGS sequence"/>
</dbReference>
<sequence length="141" mass="16405">MLPFHYEKVKIGDCQTRVSFKHKVDENQDPEPIVIPSVHGGELNLAISLKNYQDKIYEFIACIAKKINKETASCAYDKIKKTLYIHFDKIEEVIEFKKEKIIFEGQELRMSNTNEFSKNTIKITIPTYIGKSYHSMIESVK</sequence>
<keyword evidence="2" id="KW-1185">Reference proteome</keyword>
<proteinExistence type="predicted"/>
<name>A0A2T9Z031_9FUNG</name>
<comment type="caution">
    <text evidence="1">The sequence shown here is derived from an EMBL/GenBank/DDBJ whole genome shotgun (WGS) entry which is preliminary data.</text>
</comment>
<organism evidence="1 2">
    <name type="scientific">Smittium simulii</name>
    <dbReference type="NCBI Taxonomy" id="133385"/>
    <lineage>
        <taxon>Eukaryota</taxon>
        <taxon>Fungi</taxon>
        <taxon>Fungi incertae sedis</taxon>
        <taxon>Zoopagomycota</taxon>
        <taxon>Kickxellomycotina</taxon>
        <taxon>Harpellomycetes</taxon>
        <taxon>Harpellales</taxon>
        <taxon>Legeriomycetaceae</taxon>
        <taxon>Smittium</taxon>
    </lineage>
</organism>
<evidence type="ECO:0000313" key="2">
    <source>
        <dbReference type="Proteomes" id="UP000245383"/>
    </source>
</evidence>
<protein>
    <submittedName>
        <fullName evidence="1">Uncharacterized protein</fullName>
    </submittedName>
</protein>
<dbReference type="AlphaFoldDB" id="A0A2T9Z031"/>
<evidence type="ECO:0000313" key="1">
    <source>
        <dbReference type="EMBL" id="PVU97951.1"/>
    </source>
</evidence>
<accession>A0A2T9Z031</accession>
<dbReference type="EMBL" id="MBFR01000005">
    <property type="protein sequence ID" value="PVU97951.1"/>
    <property type="molecule type" value="Genomic_DNA"/>
</dbReference>
<gene>
    <name evidence="1" type="ORF">BB561_000224</name>
</gene>